<feature type="region of interest" description="Disordered" evidence="1">
    <location>
        <begin position="1"/>
        <end position="41"/>
    </location>
</feature>
<proteinExistence type="predicted"/>
<dbReference type="PANTHER" id="PTHR43747:SF1">
    <property type="entry name" value="SLR1998 PROTEIN"/>
    <property type="match status" value="1"/>
</dbReference>
<dbReference type="InterPro" id="IPR050816">
    <property type="entry name" value="Flavin-dep_Halogenase_NPB"/>
</dbReference>
<name>A0A6S7C7N3_9BURK</name>
<dbReference type="InterPro" id="IPR036188">
    <property type="entry name" value="FAD/NAD-bd_sf"/>
</dbReference>
<dbReference type="SUPFAM" id="SSF51905">
    <property type="entry name" value="FAD/NAD(P)-binding domain"/>
    <property type="match status" value="1"/>
</dbReference>
<dbReference type="PRINTS" id="PR00420">
    <property type="entry name" value="RNGMNOXGNASE"/>
</dbReference>
<evidence type="ECO:0000313" key="3">
    <source>
        <dbReference type="EMBL" id="CAB3782950.1"/>
    </source>
</evidence>
<dbReference type="PANTHER" id="PTHR43747">
    <property type="entry name" value="FAD-BINDING PROTEIN"/>
    <property type="match status" value="1"/>
</dbReference>
<evidence type="ECO:0000256" key="1">
    <source>
        <dbReference type="SAM" id="MobiDB-lite"/>
    </source>
</evidence>
<dbReference type="RefSeq" id="WP_175104158.1">
    <property type="nucleotide sequence ID" value="NZ_CADIKM010000005.1"/>
</dbReference>
<evidence type="ECO:0000259" key="2">
    <source>
        <dbReference type="Pfam" id="PF01494"/>
    </source>
</evidence>
<dbReference type="AlphaFoldDB" id="A0A6S7C7N3"/>
<reference evidence="3 4" key="1">
    <citation type="submission" date="2020-04" db="EMBL/GenBank/DDBJ databases">
        <authorList>
            <person name="De Canck E."/>
        </authorList>
    </citation>
    <scope>NUCLEOTIDE SEQUENCE [LARGE SCALE GENOMIC DNA]</scope>
    <source>
        <strain evidence="3 4">LMG 28138</strain>
    </source>
</reference>
<dbReference type="GO" id="GO:0071949">
    <property type="term" value="F:FAD binding"/>
    <property type="evidence" value="ECO:0007669"/>
    <property type="project" value="InterPro"/>
</dbReference>
<keyword evidence="4" id="KW-1185">Reference proteome</keyword>
<dbReference type="Proteomes" id="UP000494115">
    <property type="component" value="Unassembled WGS sequence"/>
</dbReference>
<sequence>MDDVERASGAQPASPGERLPTGAQGGARTETQGTPSLQPPCDVLVIGGGPAGATSAIRLAQRGHRVVVLDKARHPRFHIGESLLPANLPLFDQLGVGDEIRAIGMDKRGAEFVSPWHEHKQTFYFAEAWDKSMPAAYQVRRADFDEILFRRARTVGATALDGCRVTDVRFLEDESGAVVKACREDGELLEFHTRYVIDASGRDTFLGSRFKAKVRNPRHNSSALYGHFVNAELNAGSDAGNITVFWFEHGWFWFIPLSDGTTSVGAVVWPYYLQSRKTSLETFFRATIAMCPPLAARLSEATLVSGPEATGNFAYKCDRLRGPNYLLVGDAFTFIDPVFSSGVMLAMNGAFAAADAVDAWLTSPASAPAAFRRFDRMLEHGPKAFSWFIYRVTNPTMRELFMDPRNSLRMKEALLSVLAGDIFGKTPIWPSIFAFKTVYYLASAFHPKRTWTAYRRRRNNIREVAEPLGRSV</sequence>
<dbReference type="EMBL" id="CADIKM010000005">
    <property type="protein sequence ID" value="CAB3782950.1"/>
    <property type="molecule type" value="Genomic_DNA"/>
</dbReference>
<dbReference type="Pfam" id="PF01494">
    <property type="entry name" value="FAD_binding_3"/>
    <property type="match status" value="1"/>
</dbReference>
<protein>
    <recommendedName>
        <fullName evidence="2">FAD-binding domain-containing protein</fullName>
    </recommendedName>
</protein>
<gene>
    <name evidence="3" type="ORF">LMG28138_01541</name>
</gene>
<dbReference type="Gene3D" id="3.50.50.60">
    <property type="entry name" value="FAD/NAD(P)-binding domain"/>
    <property type="match status" value="1"/>
</dbReference>
<feature type="domain" description="FAD-binding" evidence="2">
    <location>
        <begin position="41"/>
        <end position="362"/>
    </location>
</feature>
<accession>A0A6S7C7N3</accession>
<organism evidence="3 4">
    <name type="scientific">Pararobbsia alpina</name>
    <dbReference type="NCBI Taxonomy" id="621374"/>
    <lineage>
        <taxon>Bacteria</taxon>
        <taxon>Pseudomonadati</taxon>
        <taxon>Pseudomonadota</taxon>
        <taxon>Betaproteobacteria</taxon>
        <taxon>Burkholderiales</taxon>
        <taxon>Burkholderiaceae</taxon>
        <taxon>Pararobbsia</taxon>
    </lineage>
</organism>
<evidence type="ECO:0000313" key="4">
    <source>
        <dbReference type="Proteomes" id="UP000494115"/>
    </source>
</evidence>
<dbReference type="InterPro" id="IPR002938">
    <property type="entry name" value="FAD-bd"/>
</dbReference>